<evidence type="ECO:0000256" key="1">
    <source>
        <dbReference type="SAM" id="SignalP"/>
    </source>
</evidence>
<feature type="non-terminal residue" evidence="2">
    <location>
        <position position="1"/>
    </location>
</feature>
<evidence type="ECO:0000313" key="3">
    <source>
        <dbReference type="Proteomes" id="UP000828390"/>
    </source>
</evidence>
<accession>A0A9D4DE55</accession>
<gene>
    <name evidence="2" type="ORF">DPMN_182118</name>
</gene>
<feature type="signal peptide" evidence="1">
    <location>
        <begin position="1"/>
        <end position="21"/>
    </location>
</feature>
<dbReference type="Proteomes" id="UP000828390">
    <property type="component" value="Unassembled WGS sequence"/>
</dbReference>
<reference evidence="2" key="1">
    <citation type="journal article" date="2019" name="bioRxiv">
        <title>The Genome of the Zebra Mussel, Dreissena polymorpha: A Resource for Invasive Species Research.</title>
        <authorList>
            <person name="McCartney M.A."/>
            <person name="Auch B."/>
            <person name="Kono T."/>
            <person name="Mallez S."/>
            <person name="Zhang Y."/>
            <person name="Obille A."/>
            <person name="Becker A."/>
            <person name="Abrahante J.E."/>
            <person name="Garbe J."/>
            <person name="Badalamenti J.P."/>
            <person name="Herman A."/>
            <person name="Mangelson H."/>
            <person name="Liachko I."/>
            <person name="Sullivan S."/>
            <person name="Sone E.D."/>
            <person name="Koren S."/>
            <person name="Silverstein K.A.T."/>
            <person name="Beckman K.B."/>
            <person name="Gohl D.M."/>
        </authorList>
    </citation>
    <scope>NUCLEOTIDE SEQUENCE</scope>
    <source>
        <strain evidence="2">Duluth1</strain>
        <tissue evidence="2">Whole animal</tissue>
    </source>
</reference>
<feature type="chain" id="PRO_5038559734" description="Peptidase M12B domain-containing protein" evidence="1">
    <location>
        <begin position="22"/>
        <end position="457"/>
    </location>
</feature>
<dbReference type="AlphaFoldDB" id="A0A9D4DE55"/>
<organism evidence="2 3">
    <name type="scientific">Dreissena polymorpha</name>
    <name type="common">Zebra mussel</name>
    <name type="synonym">Mytilus polymorpha</name>
    <dbReference type="NCBI Taxonomy" id="45954"/>
    <lineage>
        <taxon>Eukaryota</taxon>
        <taxon>Metazoa</taxon>
        <taxon>Spiralia</taxon>
        <taxon>Lophotrochozoa</taxon>
        <taxon>Mollusca</taxon>
        <taxon>Bivalvia</taxon>
        <taxon>Autobranchia</taxon>
        <taxon>Heteroconchia</taxon>
        <taxon>Euheterodonta</taxon>
        <taxon>Imparidentia</taxon>
        <taxon>Neoheterodontei</taxon>
        <taxon>Myida</taxon>
        <taxon>Dreissenoidea</taxon>
        <taxon>Dreissenidae</taxon>
        <taxon>Dreissena</taxon>
    </lineage>
</organism>
<name>A0A9D4DE55_DREPO</name>
<proteinExistence type="predicted"/>
<dbReference type="SUPFAM" id="SSF55486">
    <property type="entry name" value="Metalloproteases ('zincins'), catalytic domain"/>
    <property type="match status" value="1"/>
</dbReference>
<evidence type="ECO:0000313" key="2">
    <source>
        <dbReference type="EMBL" id="KAH3747689.1"/>
    </source>
</evidence>
<keyword evidence="3" id="KW-1185">Reference proteome</keyword>
<dbReference type="GO" id="GO:0008237">
    <property type="term" value="F:metallopeptidase activity"/>
    <property type="evidence" value="ECO:0007669"/>
    <property type="project" value="InterPro"/>
</dbReference>
<keyword evidence="1" id="KW-0732">Signal</keyword>
<reference evidence="2" key="2">
    <citation type="submission" date="2020-11" db="EMBL/GenBank/DDBJ databases">
        <authorList>
            <person name="McCartney M.A."/>
            <person name="Auch B."/>
            <person name="Kono T."/>
            <person name="Mallez S."/>
            <person name="Becker A."/>
            <person name="Gohl D.M."/>
            <person name="Silverstein K.A.T."/>
            <person name="Koren S."/>
            <person name="Bechman K.B."/>
            <person name="Herman A."/>
            <person name="Abrahante J.E."/>
            <person name="Garbe J."/>
        </authorList>
    </citation>
    <scope>NUCLEOTIDE SEQUENCE</scope>
    <source>
        <strain evidence="2">Duluth1</strain>
        <tissue evidence="2">Whole animal</tissue>
    </source>
</reference>
<evidence type="ECO:0008006" key="4">
    <source>
        <dbReference type="Google" id="ProtNLM"/>
    </source>
</evidence>
<dbReference type="EMBL" id="JAIWYP010000010">
    <property type="protein sequence ID" value="KAH3747689.1"/>
    <property type="molecule type" value="Genomic_DNA"/>
</dbReference>
<sequence>MRRRMMRRLIWPLHTVRVVGGRVTVHTGVRTATTPNVSAAPARVRLTIVAPPRSVHREPEVDALRSALPRVLPCCARATARTPWCSEMSAERRNKMVVLFMCLVHVRTFRLPVYSTNQEAARITISDVSWLNRQKREAGRFPDKARIRISFDSRLIDFDIQRTYPAGFAPRVFVKREGAIVQNPYQMLQAGIYQDVSHGGAFLLCHRSANRSIESPDESRDAFEIFGSFHADNDQFVVQPSPDNVKGHMVSKIANEKLFFDSTKPQDYTYKAGLLESAARQHLRFRRQTKKYEIELLSVVDYNSYLFWYNLTAGSSDRHTDTVANIMEYMTYMVSAIDVRYQSISGEPFTISVLNSGVFIADTPEASPWSVTKVTDGRLPSNEGLTAFTEWVKSQTGLPKHDHAMGFTGYDVIGMTSGSDSSGIAGLRVLCTKDSTSLVEDKFNFITMTTASHELGH</sequence>
<dbReference type="Gene3D" id="3.40.390.10">
    <property type="entry name" value="Collagenase (Catalytic Domain)"/>
    <property type="match status" value="1"/>
</dbReference>
<comment type="caution">
    <text evidence="2">The sequence shown here is derived from an EMBL/GenBank/DDBJ whole genome shotgun (WGS) entry which is preliminary data.</text>
</comment>
<dbReference type="InterPro" id="IPR024079">
    <property type="entry name" value="MetalloPept_cat_dom_sf"/>
</dbReference>
<protein>
    <recommendedName>
        <fullName evidence="4">Peptidase M12B domain-containing protein</fullName>
    </recommendedName>
</protein>